<dbReference type="Pfam" id="PF01381">
    <property type="entry name" value="HTH_3"/>
    <property type="match status" value="1"/>
</dbReference>
<name>A0A060RJC2_9STRE</name>
<dbReference type="GO" id="GO:0003677">
    <property type="term" value="F:DNA binding"/>
    <property type="evidence" value="ECO:0007669"/>
    <property type="project" value="InterPro"/>
</dbReference>
<evidence type="ECO:0000313" key="2">
    <source>
        <dbReference type="EMBL" id="CDO19066.1"/>
    </source>
</evidence>
<reference evidence="3 5" key="3">
    <citation type="submission" date="2016-10" db="EMBL/GenBank/DDBJ databases">
        <authorList>
            <person name="de Groot N.N."/>
        </authorList>
    </citation>
    <scope>NUCLEOTIDE SEQUENCE [LARGE SCALE GENOMIC DNA]</scope>
    <source>
        <strain evidence="3 5">VTM1R29</strain>
    </source>
</reference>
<dbReference type="Proteomes" id="UP000182764">
    <property type="component" value="Unassembled WGS sequence"/>
</dbReference>
<dbReference type="InterPro" id="IPR040819">
    <property type="entry name" value="Rol_Rep_N"/>
</dbReference>
<dbReference type="InterPro" id="IPR001387">
    <property type="entry name" value="Cro/C1-type_HTH"/>
</dbReference>
<dbReference type="Proteomes" id="UP000027584">
    <property type="component" value="Unassembled WGS sequence"/>
</dbReference>
<dbReference type="CDD" id="cd00093">
    <property type="entry name" value="HTH_XRE"/>
    <property type="match status" value="1"/>
</dbReference>
<organism evidence="2 4">
    <name type="scientific">Streptococcus gallolyticus</name>
    <dbReference type="NCBI Taxonomy" id="315405"/>
    <lineage>
        <taxon>Bacteria</taxon>
        <taxon>Bacillati</taxon>
        <taxon>Bacillota</taxon>
        <taxon>Bacilli</taxon>
        <taxon>Lactobacillales</taxon>
        <taxon>Streptococcaceae</taxon>
        <taxon>Streptococcus</taxon>
    </lineage>
</organism>
<reference evidence="2 4" key="1">
    <citation type="submission" date="2014-02" db="EMBL/GenBank/DDBJ databases">
        <authorList>
            <person name="Manrique M."/>
        </authorList>
    </citation>
    <scope>NUCLEOTIDE SEQUENCE [LARGE SCALE GENOMIC DNA]</scope>
    <source>
        <strain evidence="2 4">LMG17956</strain>
    </source>
</reference>
<dbReference type="InterPro" id="IPR010982">
    <property type="entry name" value="Lambda_DNA-bd_dom_sf"/>
</dbReference>
<dbReference type="EMBL" id="CCBC010000215">
    <property type="protein sequence ID" value="CDO19066.1"/>
    <property type="molecule type" value="Genomic_DNA"/>
</dbReference>
<dbReference type="EMBL" id="FOBM01000005">
    <property type="protein sequence ID" value="SEM20042.1"/>
    <property type="molecule type" value="Genomic_DNA"/>
</dbReference>
<dbReference type="AlphaFoldDB" id="A0A060RJC2"/>
<dbReference type="SMART" id="SM00530">
    <property type="entry name" value="HTH_XRE"/>
    <property type="match status" value="1"/>
</dbReference>
<accession>A0A060RJC2</accession>
<evidence type="ECO:0000313" key="4">
    <source>
        <dbReference type="Proteomes" id="UP000027584"/>
    </source>
</evidence>
<reference evidence="2 4" key="2">
    <citation type="submission" date="2014-05" db="EMBL/GenBank/DDBJ databases">
        <title>Genome sequence of Streptococcus gallolyticus.</title>
        <authorList>
            <person name="Del Campo R."/>
        </authorList>
    </citation>
    <scope>NUCLEOTIDE SEQUENCE [LARGE SCALE GENOMIC DNA]</scope>
    <source>
        <strain evidence="2 4">LMG17956</strain>
    </source>
</reference>
<proteinExistence type="predicted"/>
<sequence length="419" mass="49748">MDVIYLKELRKKMRLNQTNFAKSVGVSRQVISQYELGKKPFSLETYRKFKQSFGFEECESGRLRFMIDYLRITFMSVRDLEHFTKTFLLIPFKEFHSYETKLMMYNHLWKRGDIWIFDYHDKFETNNYQITIQLSGSGCRQLEVMLEYYDWTWQDLLANMRLAYGADMKVTRLDIAIDEVYQGVGQEKEQFQLQDMISKYYKQELYFDKMKKFNFIGGGSLIYTQEKYEEERQGISLYFGSRQSEMYFNFYEKRYELAKEERISVEEALEIFDVWNRYEIRLAHKKADSVVDEYINGVDLAEIGRGLINSRVTVYDGTNAFGAYLADSKWQRLFGGTEPLTLSTNPEPYDIRKTINWLRYQVSNSLAMVKEFDKIVGEDNLAYILNSGEVTEEAEKILLAIQTDVELRKGDYVNYDEVV</sequence>
<dbReference type="PROSITE" id="PS50943">
    <property type="entry name" value="HTH_CROC1"/>
    <property type="match status" value="1"/>
</dbReference>
<evidence type="ECO:0000313" key="3">
    <source>
        <dbReference type="EMBL" id="SEM20042.1"/>
    </source>
</evidence>
<evidence type="ECO:0000259" key="1">
    <source>
        <dbReference type="PROSITE" id="PS50943"/>
    </source>
</evidence>
<gene>
    <name evidence="2" type="ORF">BN963_SGAL_02274</name>
    <name evidence="3" type="ORF">SAMN04487839_10589</name>
</gene>
<dbReference type="SUPFAM" id="SSF47413">
    <property type="entry name" value="lambda repressor-like DNA-binding domains"/>
    <property type="match status" value="1"/>
</dbReference>
<dbReference type="RefSeq" id="WP_013643566.1">
    <property type="nucleotide sequence ID" value="NZ_FNUH01000005.1"/>
</dbReference>
<protein>
    <submittedName>
        <fullName evidence="3">Helix-turn-helix domain-containing protein</fullName>
    </submittedName>
    <submittedName>
        <fullName evidence="2">Putative transcriptional regulator, Cro/CI family</fullName>
    </submittedName>
</protein>
<evidence type="ECO:0000313" key="5">
    <source>
        <dbReference type="Proteomes" id="UP000182764"/>
    </source>
</evidence>
<dbReference type="Pfam" id="PF18106">
    <property type="entry name" value="Rol_Rep_N"/>
    <property type="match status" value="1"/>
</dbReference>
<feature type="domain" description="HTH cro/C1-type" evidence="1">
    <location>
        <begin position="6"/>
        <end position="60"/>
    </location>
</feature>
<dbReference type="Pfam" id="PF02486">
    <property type="entry name" value="Rep_trans"/>
    <property type="match status" value="1"/>
</dbReference>
<dbReference type="OMA" id="RTWNYIG"/>
<dbReference type="Gene3D" id="1.10.260.40">
    <property type="entry name" value="lambda repressor-like DNA-binding domains"/>
    <property type="match status" value="1"/>
</dbReference>
<dbReference type="InterPro" id="IPR003491">
    <property type="entry name" value="REP-like_C"/>
</dbReference>